<dbReference type="AlphaFoldDB" id="A0A3P7NUG2"/>
<feature type="region of interest" description="Disordered" evidence="1">
    <location>
        <begin position="1"/>
        <end position="36"/>
    </location>
</feature>
<feature type="region of interest" description="Disordered" evidence="1">
    <location>
        <begin position="83"/>
        <end position="138"/>
    </location>
</feature>
<sequence length="138" mass="15569">MEAIREVESDSDDLRMIMPSPPSPAPDVPSPNKIPMSETDEVLRGLRDHSPVRTRIDQFQSPPVEPYQPKNYKIFEDSMHSDYNGNYDVLPPSAAKRFQARRGDYVNGHQSSTPPSFQMSSVSHTDRLPSSLFSFSNT</sequence>
<dbReference type="EMBL" id="UYRU01046501">
    <property type="protein sequence ID" value="VDN09156.1"/>
    <property type="molecule type" value="Genomic_DNA"/>
</dbReference>
<accession>A0A3P7NUG2</accession>
<protein>
    <submittedName>
        <fullName evidence="2">Uncharacterized protein</fullName>
    </submittedName>
</protein>
<feature type="compositionally biased region" description="Basic and acidic residues" evidence="1">
    <location>
        <begin position="1"/>
        <end position="15"/>
    </location>
</feature>
<keyword evidence="3" id="KW-1185">Reference proteome</keyword>
<gene>
    <name evidence="2" type="ORF">DILT_LOCUS4987</name>
</gene>
<evidence type="ECO:0000313" key="2">
    <source>
        <dbReference type="EMBL" id="VDN09156.1"/>
    </source>
</evidence>
<evidence type="ECO:0000256" key="1">
    <source>
        <dbReference type="SAM" id="MobiDB-lite"/>
    </source>
</evidence>
<dbReference type="OrthoDB" id="10615582at2759"/>
<name>A0A3P7NUG2_DIBLA</name>
<reference evidence="2 3" key="1">
    <citation type="submission" date="2018-11" db="EMBL/GenBank/DDBJ databases">
        <authorList>
            <consortium name="Pathogen Informatics"/>
        </authorList>
    </citation>
    <scope>NUCLEOTIDE SEQUENCE [LARGE SCALE GENOMIC DNA]</scope>
</reference>
<organism evidence="2 3">
    <name type="scientific">Dibothriocephalus latus</name>
    <name type="common">Fish tapeworm</name>
    <name type="synonym">Diphyllobothrium latum</name>
    <dbReference type="NCBI Taxonomy" id="60516"/>
    <lineage>
        <taxon>Eukaryota</taxon>
        <taxon>Metazoa</taxon>
        <taxon>Spiralia</taxon>
        <taxon>Lophotrochozoa</taxon>
        <taxon>Platyhelminthes</taxon>
        <taxon>Cestoda</taxon>
        <taxon>Eucestoda</taxon>
        <taxon>Diphyllobothriidea</taxon>
        <taxon>Diphyllobothriidae</taxon>
        <taxon>Dibothriocephalus</taxon>
    </lineage>
</organism>
<proteinExistence type="predicted"/>
<dbReference type="Proteomes" id="UP000281553">
    <property type="component" value="Unassembled WGS sequence"/>
</dbReference>
<feature type="compositionally biased region" description="Polar residues" evidence="1">
    <location>
        <begin position="108"/>
        <end position="123"/>
    </location>
</feature>
<feature type="compositionally biased region" description="Pro residues" evidence="1">
    <location>
        <begin position="19"/>
        <end position="29"/>
    </location>
</feature>
<evidence type="ECO:0000313" key="3">
    <source>
        <dbReference type="Proteomes" id="UP000281553"/>
    </source>
</evidence>